<gene>
    <name evidence="2" type="ORF">GCM10010841_26020</name>
</gene>
<evidence type="ECO:0000313" key="3">
    <source>
        <dbReference type="Proteomes" id="UP000661918"/>
    </source>
</evidence>
<organism evidence="2 3">
    <name type="scientific">Deinococcus aerophilus</name>
    <dbReference type="NCBI Taxonomy" id="522488"/>
    <lineage>
        <taxon>Bacteria</taxon>
        <taxon>Thermotogati</taxon>
        <taxon>Deinococcota</taxon>
        <taxon>Deinococci</taxon>
        <taxon>Deinococcales</taxon>
        <taxon>Deinococcaceae</taxon>
        <taxon>Deinococcus</taxon>
    </lineage>
</organism>
<feature type="region of interest" description="Disordered" evidence="1">
    <location>
        <begin position="306"/>
        <end position="326"/>
    </location>
</feature>
<sequence>MQVDHVLPLMSLAPVGAARSSAPTFRSVDVVLGRVSLAYTAASPLSLPHGADLRVLLALLAHAADDGQVRLGVPTLLRAAQFGAGGRQHAALFAALDRLAAARYTVTRAPSALGLPPAFTLVSWAGQAPDGELHVELGPDLAAQLRGARARPARRADVPNGALALYGVLKTLGRVPGMDGETGWRLPVAATCALLGLPGRSDNARRSLLTLAVALQTAGHVGGVQITGRQLVITDVGPDAGLVALLRGEGLSRGSAATFARTLGEQVRPCLARAREVRQDGERRGRPVRRWTALLADVLHHPDKYDVHSRPPVSPALNGAPLPGRAPEVRNAGRPATAGDMPVAAEGRLRPSALWRHKKTRALVMIRSVEGSRYVLDNGEQVNAVDLHCRYDFEAAPSGAST</sequence>
<dbReference type="RefSeq" id="WP_188904798.1">
    <property type="nucleotide sequence ID" value="NZ_BMOM01000025.1"/>
</dbReference>
<keyword evidence="3" id="KW-1185">Reference proteome</keyword>
<name>A0ABQ2GXZ0_9DEIO</name>
<evidence type="ECO:0000256" key="1">
    <source>
        <dbReference type="SAM" id="MobiDB-lite"/>
    </source>
</evidence>
<dbReference type="EMBL" id="BMOM01000025">
    <property type="protein sequence ID" value="GGM16486.1"/>
    <property type="molecule type" value="Genomic_DNA"/>
</dbReference>
<dbReference type="Proteomes" id="UP000661918">
    <property type="component" value="Unassembled WGS sequence"/>
</dbReference>
<accession>A0ABQ2GXZ0</accession>
<comment type="caution">
    <text evidence="2">The sequence shown here is derived from an EMBL/GenBank/DDBJ whole genome shotgun (WGS) entry which is preliminary data.</text>
</comment>
<reference evidence="3" key="1">
    <citation type="journal article" date="2019" name="Int. J. Syst. Evol. Microbiol.">
        <title>The Global Catalogue of Microorganisms (GCM) 10K type strain sequencing project: providing services to taxonomists for standard genome sequencing and annotation.</title>
        <authorList>
            <consortium name="The Broad Institute Genomics Platform"/>
            <consortium name="The Broad Institute Genome Sequencing Center for Infectious Disease"/>
            <person name="Wu L."/>
            <person name="Ma J."/>
        </authorList>
    </citation>
    <scope>NUCLEOTIDE SEQUENCE [LARGE SCALE GENOMIC DNA]</scope>
    <source>
        <strain evidence="3">JCM 15443</strain>
    </source>
</reference>
<proteinExistence type="predicted"/>
<protein>
    <submittedName>
        <fullName evidence="2">Uncharacterized protein</fullName>
    </submittedName>
</protein>
<evidence type="ECO:0000313" key="2">
    <source>
        <dbReference type="EMBL" id="GGM16486.1"/>
    </source>
</evidence>